<dbReference type="AlphaFoldDB" id="A0AAU9UZZ9"/>
<accession>A0AAU9UZZ9</accession>
<comment type="similarity">
    <text evidence="2 12">Belongs to the amiloride-sensitive sodium channel (TC 1.A.6) family.</text>
</comment>
<evidence type="ECO:0000256" key="10">
    <source>
        <dbReference type="ARBA" id="ARBA00023201"/>
    </source>
</evidence>
<evidence type="ECO:0000256" key="9">
    <source>
        <dbReference type="ARBA" id="ARBA00023136"/>
    </source>
</evidence>
<evidence type="ECO:0000256" key="6">
    <source>
        <dbReference type="ARBA" id="ARBA00022989"/>
    </source>
</evidence>
<evidence type="ECO:0000313" key="14">
    <source>
        <dbReference type="EMBL" id="CAH2105175.1"/>
    </source>
</evidence>
<keyword evidence="11 12" id="KW-0407">Ion channel</keyword>
<organism evidence="14 15">
    <name type="scientific">Euphydryas editha</name>
    <name type="common">Edith's checkerspot</name>
    <dbReference type="NCBI Taxonomy" id="104508"/>
    <lineage>
        <taxon>Eukaryota</taxon>
        <taxon>Metazoa</taxon>
        <taxon>Ecdysozoa</taxon>
        <taxon>Arthropoda</taxon>
        <taxon>Hexapoda</taxon>
        <taxon>Insecta</taxon>
        <taxon>Pterygota</taxon>
        <taxon>Neoptera</taxon>
        <taxon>Endopterygota</taxon>
        <taxon>Lepidoptera</taxon>
        <taxon>Glossata</taxon>
        <taxon>Ditrysia</taxon>
        <taxon>Papilionoidea</taxon>
        <taxon>Nymphalidae</taxon>
        <taxon>Nymphalinae</taxon>
        <taxon>Euphydryas</taxon>
    </lineage>
</organism>
<feature type="transmembrane region" description="Helical" evidence="13">
    <location>
        <begin position="71"/>
        <end position="92"/>
    </location>
</feature>
<dbReference type="Gene3D" id="1.10.287.770">
    <property type="entry name" value="YojJ-like"/>
    <property type="match status" value="1"/>
</dbReference>
<dbReference type="GO" id="GO:0005886">
    <property type="term" value="C:plasma membrane"/>
    <property type="evidence" value="ECO:0007669"/>
    <property type="project" value="TreeGrafter"/>
</dbReference>
<dbReference type="PANTHER" id="PTHR11690:SF288">
    <property type="entry name" value="AMILORIDE-SENSITIVE NA+ CHANNEL-RELATED"/>
    <property type="match status" value="1"/>
</dbReference>
<dbReference type="PRINTS" id="PR01078">
    <property type="entry name" value="AMINACHANNEL"/>
</dbReference>
<reference evidence="14" key="1">
    <citation type="submission" date="2022-03" db="EMBL/GenBank/DDBJ databases">
        <authorList>
            <person name="Tunstrom K."/>
        </authorList>
    </citation>
    <scope>NUCLEOTIDE SEQUENCE</scope>
</reference>
<evidence type="ECO:0000256" key="11">
    <source>
        <dbReference type="ARBA" id="ARBA00023303"/>
    </source>
</evidence>
<sequence>MERQSRSKSFGNVRDNDLKTNIESTAIDNVKIKRARLSSSIKQYLTDYTTNSNLHGLKYIGEKERTLVEKIFWLIMFTCCVVCCALLIRKVWEKWNYSPVIVSFAESSTPVFKIPYPAVTLCPETNVMQTVFNYTKYSHLYVNNFEKQNITLEEARLVEDVSLICWKNHYAPLNGRNFSHGNETVENIKKISPKIEDVMVDVSIWKSKYLSLSSFLPILTEEGYCYTFNTIDADQLLRVENLNTDYNYLEPSNKSHTWTLENGYSPKTPLETYPHRGPGHGENTGLILILKVTNQDCDFLCSGPTQGFKILLHSPAEFPRLSQQFFRVPLGRDISVAVTPKMMTTSEGLSNYSAFRRQCYFPYERYLKYFKVYTQTNCETECLTNFTYAKCGCVHFAMPHGPDMRLCSVGKRNCMDDARMELITIEIQNELDDTMHADDIKREALRVAINCQCLPSCTSIDYGEEISQGNFNVEAVANAYNLSFNKEKQGDSYTQVKIYFKEAQFIKVQRSELYGQTDFLANCGGLLGLFLGFSILSVVEILYFLTLRIYCLCWSSRQNKKCNYLKKDIE</sequence>
<keyword evidence="5 12" id="KW-0812">Transmembrane</keyword>
<keyword evidence="3 12" id="KW-0813">Transport</keyword>
<keyword evidence="7" id="KW-0915">Sodium</keyword>
<evidence type="ECO:0000313" key="15">
    <source>
        <dbReference type="Proteomes" id="UP001153954"/>
    </source>
</evidence>
<dbReference type="InterPro" id="IPR001873">
    <property type="entry name" value="ENaC"/>
</dbReference>
<keyword evidence="6 13" id="KW-1133">Transmembrane helix</keyword>
<gene>
    <name evidence="14" type="ORF">EEDITHA_LOCUS19471</name>
</gene>
<name>A0AAU9UZZ9_EUPED</name>
<dbReference type="PANTHER" id="PTHR11690">
    <property type="entry name" value="AMILORIDE-SENSITIVE SODIUM CHANNEL-RELATED"/>
    <property type="match status" value="1"/>
</dbReference>
<comment type="subcellular location">
    <subcellularLocation>
        <location evidence="1">Membrane</location>
        <topology evidence="1">Multi-pass membrane protein</topology>
    </subcellularLocation>
</comment>
<evidence type="ECO:0000256" key="8">
    <source>
        <dbReference type="ARBA" id="ARBA00023065"/>
    </source>
</evidence>
<keyword evidence="15" id="KW-1185">Reference proteome</keyword>
<evidence type="ECO:0000256" key="2">
    <source>
        <dbReference type="ARBA" id="ARBA00007193"/>
    </source>
</evidence>
<dbReference type="GO" id="GO:0015280">
    <property type="term" value="F:ligand-gated sodium channel activity"/>
    <property type="evidence" value="ECO:0007669"/>
    <property type="project" value="TreeGrafter"/>
</dbReference>
<evidence type="ECO:0000256" key="5">
    <source>
        <dbReference type="ARBA" id="ARBA00022692"/>
    </source>
</evidence>
<dbReference type="Gene3D" id="2.60.470.10">
    <property type="entry name" value="Acid-sensing ion channels like domains"/>
    <property type="match status" value="1"/>
</dbReference>
<protein>
    <submittedName>
        <fullName evidence="14">Uncharacterized protein</fullName>
    </submittedName>
</protein>
<evidence type="ECO:0000256" key="12">
    <source>
        <dbReference type="RuleBase" id="RU000679"/>
    </source>
</evidence>
<evidence type="ECO:0000256" key="13">
    <source>
        <dbReference type="SAM" id="Phobius"/>
    </source>
</evidence>
<evidence type="ECO:0000256" key="3">
    <source>
        <dbReference type="ARBA" id="ARBA00022448"/>
    </source>
</evidence>
<evidence type="ECO:0000256" key="4">
    <source>
        <dbReference type="ARBA" id="ARBA00022461"/>
    </source>
</evidence>
<dbReference type="EMBL" id="CAKOGL010000028">
    <property type="protein sequence ID" value="CAH2105175.1"/>
    <property type="molecule type" value="Genomic_DNA"/>
</dbReference>
<keyword evidence="10 12" id="KW-0739">Sodium transport</keyword>
<evidence type="ECO:0000256" key="7">
    <source>
        <dbReference type="ARBA" id="ARBA00023053"/>
    </source>
</evidence>
<dbReference type="Pfam" id="PF00858">
    <property type="entry name" value="ASC"/>
    <property type="match status" value="1"/>
</dbReference>
<comment type="caution">
    <text evidence="14">The sequence shown here is derived from an EMBL/GenBank/DDBJ whole genome shotgun (WGS) entry which is preliminary data.</text>
</comment>
<feature type="transmembrane region" description="Helical" evidence="13">
    <location>
        <begin position="526"/>
        <end position="551"/>
    </location>
</feature>
<evidence type="ECO:0000256" key="1">
    <source>
        <dbReference type="ARBA" id="ARBA00004141"/>
    </source>
</evidence>
<dbReference type="Proteomes" id="UP001153954">
    <property type="component" value="Unassembled WGS sequence"/>
</dbReference>
<keyword evidence="9 13" id="KW-0472">Membrane</keyword>
<keyword evidence="8 12" id="KW-0406">Ion transport</keyword>
<proteinExistence type="inferred from homology"/>
<keyword evidence="4 12" id="KW-0894">Sodium channel</keyword>